<proteinExistence type="predicted"/>
<dbReference type="Gene3D" id="3.40.50.10610">
    <property type="entry name" value="ABC-type transport auxiliary lipoprotein component"/>
    <property type="match status" value="1"/>
</dbReference>
<evidence type="ECO:0000313" key="1">
    <source>
        <dbReference type="EMBL" id="ROH93771.1"/>
    </source>
</evidence>
<accession>A0A3N0VM16</accession>
<dbReference type="AlphaFoldDB" id="A0A3N0VM16"/>
<comment type="caution">
    <text evidence="1">The sequence shown here is derived from an EMBL/GenBank/DDBJ whole genome shotgun (WGS) entry which is preliminary data.</text>
</comment>
<dbReference type="InterPro" id="IPR008517">
    <property type="entry name" value="GNA1162-like"/>
</dbReference>
<dbReference type="EMBL" id="RJVO01000001">
    <property type="protein sequence ID" value="ROH93771.1"/>
    <property type="molecule type" value="Genomic_DNA"/>
</dbReference>
<dbReference type="Pfam" id="PF05643">
    <property type="entry name" value="GNA1162-like"/>
    <property type="match status" value="1"/>
</dbReference>
<protein>
    <recommendedName>
        <fullName evidence="3">DUF799 domain-containing protein</fullName>
    </recommendedName>
</protein>
<name>A0A3N0VM16_9GAMM</name>
<dbReference type="RefSeq" id="WP_123210627.1">
    <property type="nucleotide sequence ID" value="NZ_RJVO01000001.1"/>
</dbReference>
<dbReference type="PROSITE" id="PS51257">
    <property type="entry name" value="PROKAR_LIPOPROTEIN"/>
    <property type="match status" value="1"/>
</dbReference>
<keyword evidence="2" id="KW-1185">Reference proteome</keyword>
<gene>
    <name evidence="1" type="ORF">ED208_04410</name>
</gene>
<reference evidence="1 2" key="1">
    <citation type="submission" date="2018-10" db="EMBL/GenBank/DDBJ databases">
        <authorList>
            <person name="Chen W.-M."/>
        </authorList>
    </citation>
    <scope>NUCLEOTIDE SEQUENCE [LARGE SCALE GENOMIC DNA]</scope>
    <source>
        <strain evidence="1 2">THS-13</strain>
    </source>
</reference>
<organism evidence="1 2">
    <name type="scientific">Stagnimonas aquatica</name>
    <dbReference type="NCBI Taxonomy" id="2689987"/>
    <lineage>
        <taxon>Bacteria</taxon>
        <taxon>Pseudomonadati</taxon>
        <taxon>Pseudomonadota</taxon>
        <taxon>Gammaproteobacteria</taxon>
        <taxon>Nevskiales</taxon>
        <taxon>Nevskiaceae</taxon>
        <taxon>Stagnimonas</taxon>
    </lineage>
</organism>
<evidence type="ECO:0000313" key="2">
    <source>
        <dbReference type="Proteomes" id="UP000282106"/>
    </source>
</evidence>
<dbReference type="InParanoid" id="A0A3N0VM16"/>
<evidence type="ECO:0008006" key="3">
    <source>
        <dbReference type="Google" id="ProtNLM"/>
    </source>
</evidence>
<sequence>MNTRHLIGVSALYFLVFGLAGCATAPYDYSALKASRPKSILVLPPVNDSNVVDASNSVFSTVTLPLAESGYYVYPVTLVAETFRQNGLNNPAEIAMVSPTKLREIFGADTALHIQIKQYGTTYYVISSASVVTADARLVDLRTGIQLWSGTATASSAENQNAAGGGLVGLLVQAVVNQIIESTTDASHKIAGITSARLLTAGAPKGLLYGPRSPKYDPQ</sequence>
<dbReference type="Proteomes" id="UP000282106">
    <property type="component" value="Unassembled WGS sequence"/>
</dbReference>